<dbReference type="EMBL" id="JACSEA010000025">
    <property type="protein sequence ID" value="KAF7378556.1"/>
    <property type="molecule type" value="Genomic_DNA"/>
</dbReference>
<dbReference type="Proteomes" id="UP000614350">
    <property type="component" value="Unassembled WGS sequence"/>
</dbReference>
<dbReference type="AlphaFoldDB" id="A0A834J3Z4"/>
<evidence type="ECO:0000313" key="2">
    <source>
        <dbReference type="EMBL" id="KAF7378556.1"/>
    </source>
</evidence>
<evidence type="ECO:0000256" key="1">
    <source>
        <dbReference type="SAM" id="MobiDB-lite"/>
    </source>
</evidence>
<feature type="region of interest" description="Disordered" evidence="1">
    <location>
        <begin position="1"/>
        <end position="26"/>
    </location>
</feature>
<feature type="compositionally biased region" description="Basic residues" evidence="1">
    <location>
        <begin position="1"/>
        <end position="18"/>
    </location>
</feature>
<reference evidence="2" key="1">
    <citation type="journal article" date="2020" name="G3 (Bethesda)">
        <title>High-Quality Assemblies for Three Invasive Social Wasps from the &lt;i&gt;Vespula&lt;/i&gt; Genus.</title>
        <authorList>
            <person name="Harrop T.W.R."/>
            <person name="Guhlin J."/>
            <person name="McLaughlin G.M."/>
            <person name="Permina E."/>
            <person name="Stockwell P."/>
            <person name="Gilligan J."/>
            <person name="Le Lec M.F."/>
            <person name="Gruber M.A.M."/>
            <person name="Quinn O."/>
            <person name="Lovegrove M."/>
            <person name="Duncan E.J."/>
            <person name="Remnant E.J."/>
            <person name="Van Eeckhoven J."/>
            <person name="Graham B."/>
            <person name="Knapp R.A."/>
            <person name="Langford K.W."/>
            <person name="Kronenberg Z."/>
            <person name="Press M.O."/>
            <person name="Eacker S.M."/>
            <person name="Wilson-Rankin E.E."/>
            <person name="Purcell J."/>
            <person name="Lester P.J."/>
            <person name="Dearden P.K."/>
        </authorList>
    </citation>
    <scope>NUCLEOTIDE SEQUENCE</scope>
    <source>
        <strain evidence="2">Marl-1</strain>
    </source>
</reference>
<proteinExistence type="predicted"/>
<sequence>MTGGRRRSSGWKRRRHTERRPEPPLSAGDSGYAVCLVGVCGRAACWRREAEVERRRWCWGEGGGVVGDAGGCRFKVPKMITVKVRHGVDDVIWRTASRVRDKNLNRDQRSFEHIIWFPMRGQLSLEFERVVRGGAIRRTEQDTRGPKNSSEA</sequence>
<accession>A0A834J3Z4</accession>
<evidence type="ECO:0000313" key="3">
    <source>
        <dbReference type="Proteomes" id="UP000614350"/>
    </source>
</evidence>
<comment type="caution">
    <text evidence="2">The sequence shown here is derived from an EMBL/GenBank/DDBJ whole genome shotgun (WGS) entry which is preliminary data.</text>
</comment>
<protein>
    <submittedName>
        <fullName evidence="2">Uncharacterized protein</fullName>
    </submittedName>
</protein>
<organism evidence="2 3">
    <name type="scientific">Vespula vulgaris</name>
    <name type="common">Yellow jacket</name>
    <name type="synonym">Wasp</name>
    <dbReference type="NCBI Taxonomy" id="7454"/>
    <lineage>
        <taxon>Eukaryota</taxon>
        <taxon>Metazoa</taxon>
        <taxon>Ecdysozoa</taxon>
        <taxon>Arthropoda</taxon>
        <taxon>Hexapoda</taxon>
        <taxon>Insecta</taxon>
        <taxon>Pterygota</taxon>
        <taxon>Neoptera</taxon>
        <taxon>Endopterygota</taxon>
        <taxon>Hymenoptera</taxon>
        <taxon>Apocrita</taxon>
        <taxon>Aculeata</taxon>
        <taxon>Vespoidea</taxon>
        <taxon>Vespidae</taxon>
        <taxon>Vespinae</taxon>
        <taxon>Vespula</taxon>
    </lineage>
</organism>
<gene>
    <name evidence="2" type="ORF">HZH66_015343</name>
</gene>
<keyword evidence="3" id="KW-1185">Reference proteome</keyword>
<name>A0A834J3Z4_VESVU</name>